<dbReference type="PROSITE" id="PS51833">
    <property type="entry name" value="HDOD"/>
    <property type="match status" value="1"/>
</dbReference>
<comment type="caution">
    <text evidence="2">The sequence shown here is derived from an EMBL/GenBank/DDBJ whole genome shotgun (WGS) entry which is preliminary data.</text>
</comment>
<feature type="domain" description="HDOD" evidence="1">
    <location>
        <begin position="14"/>
        <end position="203"/>
    </location>
</feature>
<evidence type="ECO:0000313" key="3">
    <source>
        <dbReference type="Proteomes" id="UP000288178"/>
    </source>
</evidence>
<dbReference type="OrthoDB" id="9770715at2"/>
<dbReference type="Gene3D" id="1.10.3210.10">
    <property type="entry name" value="Hypothetical protein af1432"/>
    <property type="match status" value="1"/>
</dbReference>
<evidence type="ECO:0000259" key="1">
    <source>
        <dbReference type="PROSITE" id="PS51833"/>
    </source>
</evidence>
<dbReference type="Pfam" id="PF08668">
    <property type="entry name" value="HDOD"/>
    <property type="match status" value="1"/>
</dbReference>
<organism evidence="2 3">
    <name type="scientific">Rubrivivax albus</name>
    <dbReference type="NCBI Taxonomy" id="2499835"/>
    <lineage>
        <taxon>Bacteria</taxon>
        <taxon>Pseudomonadati</taxon>
        <taxon>Pseudomonadota</taxon>
        <taxon>Betaproteobacteria</taxon>
        <taxon>Burkholderiales</taxon>
        <taxon>Sphaerotilaceae</taxon>
        <taxon>Rubrivivax</taxon>
    </lineage>
</organism>
<dbReference type="RefSeq" id="WP_128198141.1">
    <property type="nucleotide sequence ID" value="NZ_SACT01000002.1"/>
</dbReference>
<dbReference type="InterPro" id="IPR013976">
    <property type="entry name" value="HDOD"/>
</dbReference>
<dbReference type="EMBL" id="SACT01000002">
    <property type="protein sequence ID" value="RVT52769.1"/>
    <property type="molecule type" value="Genomic_DNA"/>
</dbReference>
<dbReference type="PANTHER" id="PTHR33525">
    <property type="match status" value="1"/>
</dbReference>
<name>A0A437JYR1_9BURK</name>
<sequence>MSVNPELRSLDIDIPAQPEALVKLSLLLAEEDINLTAAAELIEADMALAAAVMKAVNSSLYGLKGRVQSVMQAITYLGMREVAAITFEMGLRAAFPPAPELEPLWQRAGLRGLLMGRLAQKMSLDAWAAHSAGLFEECGKAVLFRHAPDHYRAMLRAAGGDVELAQLEHAGFGVSHDALGAALCESWGLAASAVASVRHHVAVQADHHLPPAVANGRRTLLALSAVVQAMLTAPETLDDAVATLAPQADLDATLLLRGVRQIKEQLDEAAAHGR</sequence>
<proteinExistence type="predicted"/>
<accession>A0A437JYR1</accession>
<dbReference type="InterPro" id="IPR052340">
    <property type="entry name" value="RNase_Y/CdgJ"/>
</dbReference>
<dbReference type="SUPFAM" id="SSF109604">
    <property type="entry name" value="HD-domain/PDEase-like"/>
    <property type="match status" value="1"/>
</dbReference>
<reference evidence="2 3" key="1">
    <citation type="submission" date="2019-01" db="EMBL/GenBank/DDBJ databases">
        <authorList>
            <person name="Chen W.-M."/>
        </authorList>
    </citation>
    <scope>NUCLEOTIDE SEQUENCE [LARGE SCALE GENOMIC DNA]</scope>
    <source>
        <strain evidence="2 3">ICH-3</strain>
    </source>
</reference>
<evidence type="ECO:0000313" key="2">
    <source>
        <dbReference type="EMBL" id="RVT52769.1"/>
    </source>
</evidence>
<dbReference type="AlphaFoldDB" id="A0A437JYR1"/>
<dbReference type="PANTHER" id="PTHR33525:SF4">
    <property type="entry name" value="CYCLIC DI-GMP PHOSPHODIESTERASE CDGJ"/>
    <property type="match status" value="1"/>
</dbReference>
<dbReference type="Proteomes" id="UP000288178">
    <property type="component" value="Unassembled WGS sequence"/>
</dbReference>
<keyword evidence="3" id="KW-1185">Reference proteome</keyword>
<gene>
    <name evidence="2" type="ORF">ENE75_10180</name>
</gene>
<protein>
    <submittedName>
        <fullName evidence="2">HDOD domain-containing protein</fullName>
    </submittedName>
</protein>